<comment type="caution">
    <text evidence="1">The sequence shown here is derived from an EMBL/GenBank/DDBJ whole genome shotgun (WGS) entry which is preliminary data.</text>
</comment>
<dbReference type="EMBL" id="JOJP01000001">
    <property type="protein sequence ID" value="KEI72096.1"/>
    <property type="molecule type" value="Genomic_DNA"/>
</dbReference>
<name>A0A081KD70_9GAMM</name>
<dbReference type="CDD" id="cd24012">
    <property type="entry name" value="ASKHA_NBD_KDGal-kinase"/>
    <property type="match status" value="1"/>
</dbReference>
<protein>
    <recommendedName>
        <fullName evidence="3">2-keto-3-deoxy-galactonokinase</fullName>
    </recommendedName>
</protein>
<dbReference type="Gene3D" id="3.30.420.300">
    <property type="entry name" value="2-keto-3-deoxy-galactonokinase, substrate binding domain"/>
    <property type="match status" value="1"/>
</dbReference>
<reference evidence="1 2" key="1">
    <citation type="submission" date="2014-06" db="EMBL/GenBank/DDBJ databases">
        <title>Whole Genome Sequences of Three Symbiotic Endozoicomonas Bacteria.</title>
        <authorList>
            <person name="Neave M.J."/>
            <person name="Apprill A."/>
            <person name="Voolstra C.R."/>
        </authorList>
    </citation>
    <scope>NUCLEOTIDE SEQUENCE [LARGE SCALE GENOMIC DNA]</scope>
    <source>
        <strain evidence="1 2">DSM 22380</strain>
    </source>
</reference>
<gene>
    <name evidence="1" type="ORF">GV64_16385</name>
</gene>
<dbReference type="Gene3D" id="3.30.420.310">
    <property type="entry name" value="2-keto-3-deoxy-galactonokinase, C-terminal domain"/>
    <property type="match status" value="1"/>
</dbReference>
<dbReference type="InterPro" id="IPR042258">
    <property type="entry name" value="DGOK_N"/>
</dbReference>
<dbReference type="GO" id="GO:0008671">
    <property type="term" value="F:2-dehydro-3-deoxygalactonokinase activity"/>
    <property type="evidence" value="ECO:0007669"/>
    <property type="project" value="InterPro"/>
</dbReference>
<dbReference type="STRING" id="305900.GV64_16385"/>
<evidence type="ECO:0000313" key="1">
    <source>
        <dbReference type="EMBL" id="KEI72096.1"/>
    </source>
</evidence>
<organism evidence="1 2">
    <name type="scientific">Endozoicomonas elysicola</name>
    <dbReference type="NCBI Taxonomy" id="305900"/>
    <lineage>
        <taxon>Bacteria</taxon>
        <taxon>Pseudomonadati</taxon>
        <taxon>Pseudomonadota</taxon>
        <taxon>Gammaproteobacteria</taxon>
        <taxon>Oceanospirillales</taxon>
        <taxon>Endozoicomonadaceae</taxon>
        <taxon>Endozoicomonas</taxon>
    </lineage>
</organism>
<dbReference type="AlphaFoldDB" id="A0A081KD70"/>
<dbReference type="InterPro" id="IPR007729">
    <property type="entry name" value="DGOK"/>
</dbReference>
<evidence type="ECO:0008006" key="3">
    <source>
        <dbReference type="Google" id="ProtNLM"/>
    </source>
</evidence>
<accession>A0A081KD70</accession>
<sequence length="306" mass="33250">MSIFSSGQIWAAVDWGADSYKAFLIKKGNLVDTKAGEQGVLKVEDQAFEVTLRQLIDSWLSAHGEFPIILSGLVGAREGWVEAPYIHTPCSSVEIQGGVVTVPTNQLKNVFIVPGILHTGEDYPEVLRGEEVSIIGAIKEQALSDGWILRPGEHSKLVRVAEGGVSLLSTYITGELFKLLDQYSSLSRHSGIEQKTSSIDFMTGVRTALKSGCLSKVLFSSSTRRLVSQIEAEHVSSYLSGLLIGHEFRDLKSMGLDDIVVVGSGQLMELYQLAFDELSIKTTLLDSDRAYLSGAQLILESLGVDS</sequence>
<evidence type="ECO:0000313" key="2">
    <source>
        <dbReference type="Proteomes" id="UP000027997"/>
    </source>
</evidence>
<dbReference type="RefSeq" id="WP_020584334.1">
    <property type="nucleotide sequence ID" value="NZ_JOJP01000001.1"/>
</dbReference>
<dbReference type="eggNOG" id="COG3734">
    <property type="taxonomic scope" value="Bacteria"/>
</dbReference>
<dbReference type="GO" id="GO:0034194">
    <property type="term" value="P:D-galactonate catabolic process"/>
    <property type="evidence" value="ECO:0007669"/>
    <property type="project" value="InterPro"/>
</dbReference>
<keyword evidence="2" id="KW-1185">Reference proteome</keyword>
<dbReference type="Proteomes" id="UP000027997">
    <property type="component" value="Unassembled WGS sequence"/>
</dbReference>
<dbReference type="Pfam" id="PF05035">
    <property type="entry name" value="DGOK"/>
    <property type="match status" value="1"/>
</dbReference>
<dbReference type="InterPro" id="IPR042257">
    <property type="entry name" value="DGOK_C"/>
</dbReference>
<proteinExistence type="predicted"/>